<comment type="subcellular location">
    <subcellularLocation>
        <location evidence="1 8">Cell outer membrane</location>
        <topology evidence="1 8">Multi-pass membrane protein</topology>
    </subcellularLocation>
</comment>
<keyword evidence="4 8" id="KW-0812">Transmembrane</keyword>
<evidence type="ECO:0000256" key="10">
    <source>
        <dbReference type="SAM" id="SignalP"/>
    </source>
</evidence>
<dbReference type="NCBIfam" id="TIGR04056">
    <property type="entry name" value="OMP_RagA_SusC"/>
    <property type="match status" value="1"/>
</dbReference>
<gene>
    <name evidence="13" type="ORF">BDD43_2124</name>
</gene>
<evidence type="ECO:0000259" key="11">
    <source>
        <dbReference type="Pfam" id="PF00593"/>
    </source>
</evidence>
<evidence type="ECO:0000256" key="3">
    <source>
        <dbReference type="ARBA" id="ARBA00022452"/>
    </source>
</evidence>
<dbReference type="Proteomes" id="UP000268007">
    <property type="component" value="Unassembled WGS sequence"/>
</dbReference>
<evidence type="ECO:0000259" key="12">
    <source>
        <dbReference type="Pfam" id="PF07715"/>
    </source>
</evidence>
<dbReference type="InterPro" id="IPR012910">
    <property type="entry name" value="Plug_dom"/>
</dbReference>
<organism evidence="13 14">
    <name type="scientific">Mucilaginibacter gracilis</name>
    <dbReference type="NCBI Taxonomy" id="423350"/>
    <lineage>
        <taxon>Bacteria</taxon>
        <taxon>Pseudomonadati</taxon>
        <taxon>Bacteroidota</taxon>
        <taxon>Sphingobacteriia</taxon>
        <taxon>Sphingobacteriales</taxon>
        <taxon>Sphingobacteriaceae</taxon>
        <taxon>Mucilaginibacter</taxon>
    </lineage>
</organism>
<reference evidence="13 14" key="1">
    <citation type="submission" date="2018-10" db="EMBL/GenBank/DDBJ databases">
        <title>Genomic Encyclopedia of Archaeal and Bacterial Type Strains, Phase II (KMG-II): from individual species to whole genera.</title>
        <authorList>
            <person name="Goeker M."/>
        </authorList>
    </citation>
    <scope>NUCLEOTIDE SEQUENCE [LARGE SCALE GENOMIC DNA]</scope>
    <source>
        <strain evidence="13 14">DSM 18602</strain>
    </source>
</reference>
<keyword evidence="6 8" id="KW-0472">Membrane</keyword>
<evidence type="ECO:0000256" key="8">
    <source>
        <dbReference type="PROSITE-ProRule" id="PRU01360"/>
    </source>
</evidence>
<comment type="caution">
    <text evidence="13">The sequence shown here is derived from an EMBL/GenBank/DDBJ whole genome shotgun (WGS) entry which is preliminary data.</text>
</comment>
<dbReference type="InterPro" id="IPR036942">
    <property type="entry name" value="Beta-barrel_TonB_sf"/>
</dbReference>
<dbReference type="GO" id="GO:0009279">
    <property type="term" value="C:cell outer membrane"/>
    <property type="evidence" value="ECO:0007669"/>
    <property type="project" value="UniProtKB-SubCell"/>
</dbReference>
<dbReference type="PROSITE" id="PS00018">
    <property type="entry name" value="EF_HAND_1"/>
    <property type="match status" value="1"/>
</dbReference>
<sequence>MDKIYYREGIFTPFFLTIPKQLYKTTIAALLLSFICISAQAQSVVTGVVKDANGITLPGVNVRVKTTTTGTSTGNNGEYSIKVPNNNVTLEFTYIGYVTKDVLLTDKTSLNIVLEDESTKLNEVVVVGYGAQKKSTLTGATSQISSEEIMKSPAINVTNSLIGKLPGLQAVQSSGQPGADAATIKIRGAATFNNSTAIVVVDGIERPSFGDIDPNEIETITVLKDAASTSIYGIKGANGVIVITTKQGKIGKPQVTYTGNYALQTYTGLPIGLDSYDNARLQNQAFKNDGQNAPWTDDELQKFKDGSDPYGYPDVKWFDYLTKKFYMQTQHNINISGGTKVARYFVSAGYAFQDGIFKSFDSPYGINTVPNNSRYNFRSNLDLTLSKDLTVGIKLGGRFSQRYQPSGLLSTSAFSYDTIEGLISRILQVPSYAYPVTLPDGRIAQNPGVGTNIWNPYAVLTRFGTRYDDNNTIESTFNINYKLDFITKGLSFKTNFGYDSYYTNVEHRNANWAAYVWDRKTGAITLSTDTRNRDEPLGAITVTSPAGTPPSGNTTTSIQSGFYYNRSFGQHSISGLLLGVRQLIQGPTDPTISTVLTSPPQAAQGIVGRATYNYAEKYFLEFSAAYNGSENFEPPSYGTAHQYGFFPAISAGWTLSNESFFPKNKAVTYVKFRGSYGLVGNDKLNSNRFLFLTTYGPGSSVLFGSPNSTTSYPTNTISALGNPEVTWETGTKRNLGLETRFLNDKLKLTVDIFDETRKDILQTPKSGLLSFGYTYPKLNVGKVYNKGYEIELDYQGRIGQVALGINGQLSYAKNVVLNNDEPLGLPEGSKVAGKSIDQFIGYVTEGFYKDAADIANSPKPQGVTPIPGDLKFKDTNGDGVITTDDFQAIGYTPNPEYIYSFTPRVAYKDITLSVQFQGVAHVSSKYILNEQNNGQQMYPFMLNSWTPDNAATATWPALHARGYTGSNYVLNDFILQNAAYLKIRNVELAYTLPKKWTNALKIAGARVYVNGTNLYTWTPFKMYVDPENLNMVNQAFPLTAVYPSSRVFNVGLNINF</sequence>
<name>A0A495IZJ1_9SPHI</name>
<dbReference type="Gene3D" id="2.170.130.10">
    <property type="entry name" value="TonB-dependent receptor, plug domain"/>
    <property type="match status" value="1"/>
</dbReference>
<evidence type="ECO:0000256" key="1">
    <source>
        <dbReference type="ARBA" id="ARBA00004571"/>
    </source>
</evidence>
<dbReference type="InterPro" id="IPR039426">
    <property type="entry name" value="TonB-dep_rcpt-like"/>
</dbReference>
<evidence type="ECO:0000313" key="14">
    <source>
        <dbReference type="Proteomes" id="UP000268007"/>
    </source>
</evidence>
<comment type="similarity">
    <text evidence="8 9">Belongs to the TonB-dependent receptor family.</text>
</comment>
<evidence type="ECO:0000256" key="4">
    <source>
        <dbReference type="ARBA" id="ARBA00022692"/>
    </source>
</evidence>
<evidence type="ECO:0000256" key="6">
    <source>
        <dbReference type="ARBA" id="ARBA00023136"/>
    </source>
</evidence>
<dbReference type="PROSITE" id="PS52016">
    <property type="entry name" value="TONB_DEPENDENT_REC_3"/>
    <property type="match status" value="1"/>
</dbReference>
<dbReference type="InterPro" id="IPR000531">
    <property type="entry name" value="Beta-barrel_TonB"/>
</dbReference>
<keyword evidence="5 9" id="KW-0798">TonB box</keyword>
<dbReference type="InterPro" id="IPR023997">
    <property type="entry name" value="TonB-dep_OMP_SusC/RagA_CS"/>
</dbReference>
<proteinExistence type="inferred from homology"/>
<dbReference type="InterPro" id="IPR037066">
    <property type="entry name" value="Plug_dom_sf"/>
</dbReference>
<dbReference type="Pfam" id="PF07715">
    <property type="entry name" value="Plug"/>
    <property type="match status" value="1"/>
</dbReference>
<dbReference type="FunFam" id="2.170.130.10:FF:000003">
    <property type="entry name" value="SusC/RagA family TonB-linked outer membrane protein"/>
    <property type="match status" value="1"/>
</dbReference>
<feature type="signal peptide" evidence="10">
    <location>
        <begin position="1"/>
        <end position="41"/>
    </location>
</feature>
<feature type="domain" description="TonB-dependent receptor plug" evidence="12">
    <location>
        <begin position="134"/>
        <end position="240"/>
    </location>
</feature>
<evidence type="ECO:0000256" key="5">
    <source>
        <dbReference type="ARBA" id="ARBA00023077"/>
    </source>
</evidence>
<evidence type="ECO:0000256" key="9">
    <source>
        <dbReference type="RuleBase" id="RU003357"/>
    </source>
</evidence>
<dbReference type="OrthoDB" id="9768177at2"/>
<evidence type="ECO:0000256" key="2">
    <source>
        <dbReference type="ARBA" id="ARBA00022448"/>
    </source>
</evidence>
<dbReference type="Gene3D" id="2.60.40.1120">
    <property type="entry name" value="Carboxypeptidase-like, regulatory domain"/>
    <property type="match status" value="1"/>
</dbReference>
<keyword evidence="2 8" id="KW-0813">Transport</keyword>
<dbReference type="SUPFAM" id="SSF49464">
    <property type="entry name" value="Carboxypeptidase regulatory domain-like"/>
    <property type="match status" value="1"/>
</dbReference>
<accession>A0A495IZJ1</accession>
<dbReference type="AlphaFoldDB" id="A0A495IZJ1"/>
<dbReference type="RefSeq" id="WP_121197611.1">
    <property type="nucleotide sequence ID" value="NZ_RBKU01000001.1"/>
</dbReference>
<keyword evidence="14" id="KW-1185">Reference proteome</keyword>
<evidence type="ECO:0000256" key="7">
    <source>
        <dbReference type="ARBA" id="ARBA00023237"/>
    </source>
</evidence>
<protein>
    <submittedName>
        <fullName evidence="13">TonB-linked SusC/RagA family outer membrane protein</fullName>
    </submittedName>
</protein>
<dbReference type="EMBL" id="RBKU01000001">
    <property type="protein sequence ID" value="RKR81962.1"/>
    <property type="molecule type" value="Genomic_DNA"/>
</dbReference>
<keyword evidence="10" id="KW-0732">Signal</keyword>
<feature type="domain" description="TonB-dependent receptor-like beta-barrel" evidence="11">
    <location>
        <begin position="452"/>
        <end position="1014"/>
    </location>
</feature>
<dbReference type="Pfam" id="PF13715">
    <property type="entry name" value="CarbopepD_reg_2"/>
    <property type="match status" value="1"/>
</dbReference>
<keyword evidence="3 8" id="KW-1134">Transmembrane beta strand</keyword>
<dbReference type="Gene3D" id="2.40.170.20">
    <property type="entry name" value="TonB-dependent receptor, beta-barrel domain"/>
    <property type="match status" value="1"/>
</dbReference>
<dbReference type="NCBIfam" id="TIGR04057">
    <property type="entry name" value="SusC_RagA_signa"/>
    <property type="match status" value="1"/>
</dbReference>
<dbReference type="InterPro" id="IPR023996">
    <property type="entry name" value="TonB-dep_OMP_SusC/RagA"/>
</dbReference>
<evidence type="ECO:0000313" key="13">
    <source>
        <dbReference type="EMBL" id="RKR81962.1"/>
    </source>
</evidence>
<dbReference type="SUPFAM" id="SSF56935">
    <property type="entry name" value="Porins"/>
    <property type="match status" value="1"/>
</dbReference>
<dbReference type="InterPro" id="IPR018247">
    <property type="entry name" value="EF_Hand_1_Ca_BS"/>
</dbReference>
<keyword evidence="7 8" id="KW-0998">Cell outer membrane</keyword>
<feature type="chain" id="PRO_5019803514" evidence="10">
    <location>
        <begin position="42"/>
        <end position="1056"/>
    </location>
</feature>
<dbReference type="InterPro" id="IPR008969">
    <property type="entry name" value="CarboxyPept-like_regulatory"/>
</dbReference>
<dbReference type="Pfam" id="PF00593">
    <property type="entry name" value="TonB_dep_Rec_b-barrel"/>
    <property type="match status" value="1"/>
</dbReference>